<dbReference type="AlphaFoldDB" id="B1ZV87"/>
<dbReference type="STRING" id="452637.Oter_3477"/>
<comment type="catalytic activity">
    <reaction evidence="8">
        <text>4 porphobilinogen + H2O = hydroxymethylbilane + 4 NH4(+)</text>
        <dbReference type="Rhea" id="RHEA:13185"/>
        <dbReference type="ChEBI" id="CHEBI:15377"/>
        <dbReference type="ChEBI" id="CHEBI:28938"/>
        <dbReference type="ChEBI" id="CHEBI:57845"/>
        <dbReference type="ChEBI" id="CHEBI:58126"/>
        <dbReference type="EC" id="2.5.1.61"/>
    </reaction>
</comment>
<dbReference type="HOGENOM" id="CLU_019704_1_0_0"/>
<comment type="pathway">
    <text evidence="3">Porphyrin-containing compound metabolism; protoporphyrin-IX biosynthesis; coproporphyrinogen-III from 5-aminolevulinate: step 2/4.</text>
</comment>
<evidence type="ECO:0000256" key="6">
    <source>
        <dbReference type="ARBA" id="ARBA00022679"/>
    </source>
</evidence>
<dbReference type="PROSITE" id="PS00533">
    <property type="entry name" value="PORPHOBILINOGEN_DEAM"/>
    <property type="match status" value="1"/>
</dbReference>
<keyword evidence="7" id="KW-0627">Porphyrin biosynthesis</keyword>
<sequence length="284" mass="30121">MKKLILATRKSPLALRQTEMVAAHLEARLGVQTELLKLVTTGDRQTEWSLEQKGGKGLFTSELENALRRGEADLAVHSTKDLPGDMAAELAVAGYLPRADARDVLVLRAGVAAPKSLATGSPRRRLQIAKLYPGVTFTEIRGNVDTRLKKIGELGVADGTVLASAGLNRLGIGNWPGVEFHALGFNDMVPAVGQGAIAVQCRAADAARFAPVFDAATKRAVDVERAFQAALGVGCQTAFGAHVAGDTLHFFHEAIGTRSFALDAAAFAHPAATAQRILQELRLV</sequence>
<dbReference type="Proteomes" id="UP000007013">
    <property type="component" value="Chromosome"/>
</dbReference>
<dbReference type="PANTHER" id="PTHR11557:SF0">
    <property type="entry name" value="PORPHOBILINOGEN DEAMINASE"/>
    <property type="match status" value="1"/>
</dbReference>
<dbReference type="SUPFAM" id="SSF53850">
    <property type="entry name" value="Periplasmic binding protein-like II"/>
    <property type="match status" value="1"/>
</dbReference>
<dbReference type="InterPro" id="IPR022417">
    <property type="entry name" value="Porphobilin_deaminase_N"/>
</dbReference>
<dbReference type="GO" id="GO:0004418">
    <property type="term" value="F:hydroxymethylbilane synthase activity"/>
    <property type="evidence" value="ECO:0007669"/>
    <property type="project" value="UniProtKB-UniRule"/>
</dbReference>
<dbReference type="Gene3D" id="3.40.190.10">
    <property type="entry name" value="Periplasmic binding protein-like II"/>
    <property type="match status" value="2"/>
</dbReference>
<dbReference type="PANTHER" id="PTHR11557">
    <property type="entry name" value="PORPHOBILINOGEN DEAMINASE"/>
    <property type="match status" value="1"/>
</dbReference>
<dbReference type="SUPFAM" id="SSF54782">
    <property type="entry name" value="Porphobilinogen deaminase (hydroxymethylbilane synthase), C-terminal domain"/>
    <property type="match status" value="1"/>
</dbReference>
<evidence type="ECO:0000256" key="8">
    <source>
        <dbReference type="ARBA" id="ARBA00048169"/>
    </source>
</evidence>
<dbReference type="EC" id="2.5.1.61" evidence="5 9"/>
<dbReference type="InterPro" id="IPR000860">
    <property type="entry name" value="HemC"/>
</dbReference>
<feature type="domain" description="Porphobilinogen deaminase N-terminal" evidence="10">
    <location>
        <begin position="5"/>
        <end position="206"/>
    </location>
</feature>
<dbReference type="InterPro" id="IPR036803">
    <property type="entry name" value="Porphobilinogen_deaminase_C_sf"/>
</dbReference>
<evidence type="ECO:0000256" key="4">
    <source>
        <dbReference type="ARBA" id="ARBA00005638"/>
    </source>
</evidence>
<dbReference type="eggNOG" id="COG0181">
    <property type="taxonomic scope" value="Bacteria"/>
</dbReference>
<dbReference type="InterPro" id="IPR022419">
    <property type="entry name" value="Porphobilin_deaminase_cofac_BS"/>
</dbReference>
<protein>
    <recommendedName>
        <fullName evidence="5 9">Hydroxymethylbilane synthase</fullName>
        <ecNumber evidence="5 9">2.5.1.61</ecNumber>
    </recommendedName>
</protein>
<evidence type="ECO:0000259" key="10">
    <source>
        <dbReference type="Pfam" id="PF01379"/>
    </source>
</evidence>
<dbReference type="GO" id="GO:0005737">
    <property type="term" value="C:cytoplasm"/>
    <property type="evidence" value="ECO:0007669"/>
    <property type="project" value="UniProtKB-UniRule"/>
</dbReference>
<dbReference type="PIRSF" id="PIRSF001438">
    <property type="entry name" value="4pyrrol_synth_OHMeBilane_synth"/>
    <property type="match status" value="1"/>
</dbReference>
<organism evidence="11 12">
    <name type="scientific">Opitutus terrae (strain DSM 11246 / JCM 15787 / PB90-1)</name>
    <dbReference type="NCBI Taxonomy" id="452637"/>
    <lineage>
        <taxon>Bacteria</taxon>
        <taxon>Pseudomonadati</taxon>
        <taxon>Verrucomicrobiota</taxon>
        <taxon>Opitutia</taxon>
        <taxon>Opitutales</taxon>
        <taxon>Opitutaceae</taxon>
        <taxon>Opitutus</taxon>
    </lineage>
</organism>
<keyword evidence="6 11" id="KW-0808">Transferase</keyword>
<reference evidence="11 12" key="1">
    <citation type="journal article" date="2011" name="J. Bacteriol.">
        <title>Genome sequence of the verrucomicrobium Opitutus terrae PB90-1, an abundant inhabitant of rice paddy soil ecosystems.</title>
        <authorList>
            <person name="van Passel M.W."/>
            <person name="Kant R."/>
            <person name="Palva A."/>
            <person name="Copeland A."/>
            <person name="Lucas S."/>
            <person name="Lapidus A."/>
            <person name="Glavina del Rio T."/>
            <person name="Pitluck S."/>
            <person name="Goltsman E."/>
            <person name="Clum A."/>
            <person name="Sun H."/>
            <person name="Schmutz J."/>
            <person name="Larimer F.W."/>
            <person name="Land M.L."/>
            <person name="Hauser L."/>
            <person name="Kyrpides N."/>
            <person name="Mikhailova N."/>
            <person name="Richardson P.P."/>
            <person name="Janssen P.H."/>
            <person name="de Vos W.M."/>
            <person name="Smidt H."/>
        </authorList>
    </citation>
    <scope>NUCLEOTIDE SEQUENCE [LARGE SCALE GENOMIC DNA]</scope>
    <source>
        <strain evidence="12">DSM 11246 / JCM 15787 / PB90-1</strain>
    </source>
</reference>
<dbReference type="NCBIfam" id="TIGR00212">
    <property type="entry name" value="hemC"/>
    <property type="match status" value="1"/>
</dbReference>
<evidence type="ECO:0000256" key="3">
    <source>
        <dbReference type="ARBA" id="ARBA00004735"/>
    </source>
</evidence>
<comment type="cofactor">
    <cofactor evidence="1">
        <name>dipyrromethane</name>
        <dbReference type="ChEBI" id="CHEBI:60342"/>
    </cofactor>
</comment>
<evidence type="ECO:0000256" key="9">
    <source>
        <dbReference type="NCBIfam" id="TIGR00212"/>
    </source>
</evidence>
<dbReference type="PRINTS" id="PR00151">
    <property type="entry name" value="PORPHBDMNASE"/>
</dbReference>
<keyword evidence="12" id="KW-1185">Reference proteome</keyword>
<accession>B1ZV87</accession>
<dbReference type="KEGG" id="ote:Oter_3477"/>
<evidence type="ECO:0000256" key="2">
    <source>
        <dbReference type="ARBA" id="ARBA00002869"/>
    </source>
</evidence>
<evidence type="ECO:0000313" key="11">
    <source>
        <dbReference type="EMBL" id="ACB76754.1"/>
    </source>
</evidence>
<proteinExistence type="inferred from homology"/>
<comment type="similarity">
    <text evidence="4">Belongs to the HMBS family.</text>
</comment>
<dbReference type="EMBL" id="CP001032">
    <property type="protein sequence ID" value="ACB76754.1"/>
    <property type="molecule type" value="Genomic_DNA"/>
</dbReference>
<evidence type="ECO:0000256" key="1">
    <source>
        <dbReference type="ARBA" id="ARBA00001916"/>
    </source>
</evidence>
<evidence type="ECO:0000256" key="5">
    <source>
        <dbReference type="ARBA" id="ARBA00012655"/>
    </source>
</evidence>
<comment type="function">
    <text evidence="2">Tetrapolymerization of the monopyrrole PBG into the hydroxymethylbilane pre-uroporphyrinogen in several discrete steps.</text>
</comment>
<evidence type="ECO:0000256" key="7">
    <source>
        <dbReference type="ARBA" id="ARBA00023244"/>
    </source>
</evidence>
<gene>
    <name evidence="11" type="ordered locus">Oter_3477</name>
</gene>
<dbReference type="OrthoDB" id="9810298at2"/>
<dbReference type="RefSeq" id="WP_012376283.1">
    <property type="nucleotide sequence ID" value="NC_010571.1"/>
</dbReference>
<dbReference type="Pfam" id="PF01379">
    <property type="entry name" value="Porphobil_deam"/>
    <property type="match status" value="1"/>
</dbReference>
<evidence type="ECO:0000313" key="12">
    <source>
        <dbReference type="Proteomes" id="UP000007013"/>
    </source>
</evidence>
<dbReference type="GO" id="GO:0006783">
    <property type="term" value="P:heme biosynthetic process"/>
    <property type="evidence" value="ECO:0007669"/>
    <property type="project" value="TreeGrafter"/>
</dbReference>
<name>B1ZV87_OPITP</name>